<name>W4P5N4_9BACE</name>
<evidence type="ECO:0000256" key="1">
    <source>
        <dbReference type="SAM" id="MobiDB-lite"/>
    </source>
</evidence>
<dbReference type="PANTHER" id="PTHR36306">
    <property type="entry name" value="ALPHA-AMYLASE-RELATED-RELATED"/>
    <property type="match status" value="1"/>
</dbReference>
<gene>
    <name evidence="2" type="ORF">JCM6292_898</name>
</gene>
<sequence>MNIFMELSALGMAQPLSSNILEFLKALPECAKAKGITFSTPSEIVSKLKSISQLDVPYPMSWTDEERDTSSWLGNVLQREAFNKLYSVAERVRLCDDRRIKQDWDYLQASNNFRFMTTKNTGIWLNRGIYDSPYDAFTNYMNILGDFIKRVDALYPIDVDNEELNSLLTTIRNQGEEINELQKELAKWQEKVAKESDKVQKKPAEKKKAAAEKKKPAKEKEPSVEKKAAGRSKKTVETEQ</sequence>
<dbReference type="EMBL" id="BAIQ01000006">
    <property type="protein sequence ID" value="GAE14728.1"/>
    <property type="molecule type" value="Genomic_DNA"/>
</dbReference>
<feature type="region of interest" description="Disordered" evidence="1">
    <location>
        <begin position="193"/>
        <end position="240"/>
    </location>
</feature>
<dbReference type="InterPro" id="IPR011330">
    <property type="entry name" value="Glyco_hydro/deAcase_b/a-brl"/>
</dbReference>
<reference evidence="2 3" key="1">
    <citation type="journal article" date="2014" name="Genome Announc.">
        <title>Draft Genome Sequences of Three Strains of Bacteroides pyogenes Isolated from a Cat and Swine.</title>
        <authorList>
            <person name="Sakamoto M."/>
            <person name="Oshima K."/>
            <person name="Suda W."/>
            <person name="Kitamura K."/>
            <person name="Iida T."/>
            <person name="Hattori M."/>
            <person name="Ohkuma M."/>
        </authorList>
    </citation>
    <scope>NUCLEOTIDE SEQUENCE [LARGE SCALE GENOMIC DNA]</scope>
    <source>
        <strain evidence="2 3">JCM 6292</strain>
    </source>
</reference>
<organism evidence="2 3">
    <name type="scientific">Bacteroides pyogenes JCM 6292</name>
    <dbReference type="NCBI Taxonomy" id="1235809"/>
    <lineage>
        <taxon>Bacteria</taxon>
        <taxon>Pseudomonadati</taxon>
        <taxon>Bacteroidota</taxon>
        <taxon>Bacteroidia</taxon>
        <taxon>Bacteroidales</taxon>
        <taxon>Bacteroidaceae</taxon>
        <taxon>Bacteroides</taxon>
    </lineage>
</organism>
<proteinExistence type="predicted"/>
<dbReference type="Proteomes" id="UP000018861">
    <property type="component" value="Unassembled WGS sequence"/>
</dbReference>
<dbReference type="SUPFAM" id="SSF88713">
    <property type="entry name" value="Glycoside hydrolase/deacetylase"/>
    <property type="match status" value="1"/>
</dbReference>
<dbReference type="InterPro" id="IPR052046">
    <property type="entry name" value="GH57_Enzymes"/>
</dbReference>
<dbReference type="AlphaFoldDB" id="W4P5N4"/>
<protein>
    <submittedName>
        <fullName evidence="2">Alpha-amylase</fullName>
    </submittedName>
</protein>
<accession>W4P5N4</accession>
<dbReference type="GO" id="GO:0005975">
    <property type="term" value="P:carbohydrate metabolic process"/>
    <property type="evidence" value="ECO:0007669"/>
    <property type="project" value="InterPro"/>
</dbReference>
<dbReference type="PANTHER" id="PTHR36306:SF1">
    <property type="entry name" value="ALPHA-AMYLASE-RELATED"/>
    <property type="match status" value="1"/>
</dbReference>
<comment type="caution">
    <text evidence="2">The sequence shown here is derived from an EMBL/GenBank/DDBJ whole genome shotgun (WGS) entry which is preliminary data.</text>
</comment>
<evidence type="ECO:0000313" key="2">
    <source>
        <dbReference type="EMBL" id="GAE14728.1"/>
    </source>
</evidence>
<evidence type="ECO:0000313" key="3">
    <source>
        <dbReference type="Proteomes" id="UP000018861"/>
    </source>
</evidence>